<feature type="region of interest" description="Disordered" evidence="1">
    <location>
        <begin position="106"/>
        <end position="147"/>
    </location>
</feature>
<feature type="compositionally biased region" description="Polar residues" evidence="1">
    <location>
        <begin position="106"/>
        <end position="126"/>
    </location>
</feature>
<evidence type="ECO:0000256" key="1">
    <source>
        <dbReference type="SAM" id="MobiDB-lite"/>
    </source>
</evidence>
<dbReference type="EMBL" id="LHZU01000117">
    <property type="protein sequence ID" value="KXV60262.1"/>
    <property type="molecule type" value="Genomic_DNA"/>
</dbReference>
<organism evidence="2 3">
    <name type="scientific">Acetobacter senegalensis</name>
    <dbReference type="NCBI Taxonomy" id="446692"/>
    <lineage>
        <taxon>Bacteria</taxon>
        <taxon>Pseudomonadati</taxon>
        <taxon>Pseudomonadota</taxon>
        <taxon>Alphaproteobacteria</taxon>
        <taxon>Acetobacterales</taxon>
        <taxon>Acetobacteraceae</taxon>
        <taxon>Acetobacter</taxon>
    </lineage>
</organism>
<dbReference type="AlphaFoldDB" id="A0A149U4F8"/>
<evidence type="ECO:0000313" key="3">
    <source>
        <dbReference type="Proteomes" id="UP000075360"/>
    </source>
</evidence>
<dbReference type="Proteomes" id="UP000075360">
    <property type="component" value="Unassembled WGS sequence"/>
</dbReference>
<dbReference type="PATRIC" id="fig|446692.4.peg.3171"/>
<dbReference type="RefSeq" id="WP_061471088.1">
    <property type="nucleotide sequence ID" value="NZ_LHZU01000117.1"/>
</dbReference>
<sequence length="147" mass="15194">MIEDIRKTALAHAMQWAGSASLEEIIKAAAIIETYLNYGSNLLHVTFGESGHATLGGSPINGLTRSGIEFKDVLASGADTLSESDLICDMLDQTLSGKLLKAHCENSSQKENTSGPELPTPGSTETVVPGGGAVTEPGTHGRTDGGV</sequence>
<accession>A0A149U4F8</accession>
<name>A0A149U4F8_9PROT</name>
<comment type="caution">
    <text evidence="2">The sequence shown here is derived from an EMBL/GenBank/DDBJ whole genome shotgun (WGS) entry which is preliminary data.</text>
</comment>
<protein>
    <submittedName>
        <fullName evidence="2">Uncharacterized protein</fullName>
    </submittedName>
</protein>
<proteinExistence type="predicted"/>
<evidence type="ECO:0000313" key="2">
    <source>
        <dbReference type="EMBL" id="KXV60262.1"/>
    </source>
</evidence>
<gene>
    <name evidence="2" type="ORF">AD948_05805</name>
</gene>
<reference evidence="2 3" key="1">
    <citation type="submission" date="2015-06" db="EMBL/GenBank/DDBJ databases">
        <title>Improved classification and identification of acetic acid bacteria using matrix-assisted laser desorption/ionization time-of-flight mass spectrometry; Gluconobacter nephelii and Gluconobacter uchimurae are later heterotypic synonyms of Gluconobacter japonicus and Gluconobacter oxydans, respectively.</title>
        <authorList>
            <person name="Li L."/>
            <person name="Cleenwerck I."/>
            <person name="De Vuyst L."/>
            <person name="Vandamme P."/>
        </authorList>
    </citation>
    <scope>NUCLEOTIDE SEQUENCE [LARGE SCALE GENOMIC DNA]</scope>
    <source>
        <strain evidence="2 3">LMG 23690</strain>
    </source>
</reference>